<evidence type="ECO:0000256" key="1">
    <source>
        <dbReference type="SAM" id="MobiDB-lite"/>
    </source>
</evidence>
<accession>A0A0R3W6U1</accession>
<gene>
    <name evidence="2" type="ORF">TASK_LOCUS5937</name>
</gene>
<evidence type="ECO:0000313" key="4">
    <source>
        <dbReference type="WBParaSite" id="TASK_0000593601-mRNA-1"/>
    </source>
</evidence>
<keyword evidence="3" id="KW-1185">Reference proteome</keyword>
<dbReference type="EMBL" id="UYRS01018453">
    <property type="protein sequence ID" value="VDK35869.1"/>
    <property type="molecule type" value="Genomic_DNA"/>
</dbReference>
<dbReference type="AlphaFoldDB" id="A0A0R3W6U1"/>
<evidence type="ECO:0000313" key="3">
    <source>
        <dbReference type="Proteomes" id="UP000282613"/>
    </source>
</evidence>
<reference evidence="4" key="1">
    <citation type="submission" date="2017-02" db="UniProtKB">
        <authorList>
            <consortium name="WormBaseParasite"/>
        </authorList>
    </citation>
    <scope>IDENTIFICATION</scope>
</reference>
<reference evidence="2 3" key="2">
    <citation type="submission" date="2018-11" db="EMBL/GenBank/DDBJ databases">
        <authorList>
            <consortium name="Pathogen Informatics"/>
        </authorList>
    </citation>
    <scope>NUCLEOTIDE SEQUENCE [LARGE SCALE GENOMIC DNA]</scope>
</reference>
<feature type="region of interest" description="Disordered" evidence="1">
    <location>
        <begin position="71"/>
        <end position="126"/>
    </location>
</feature>
<feature type="compositionally biased region" description="Acidic residues" evidence="1">
    <location>
        <begin position="77"/>
        <end position="91"/>
    </location>
</feature>
<sequence length="126" mass="14291">MRLWERKRCRETLDRETHKEDVQVIPIVAHDDDSEELSEEDLAKRREFERKRKEVATPEGLDIKAVLGHRIAIPGGEGDEDEDEEENDETSYDAQNSQKMVDVVGNATCPPSESLPNSQKSGDGKK</sequence>
<dbReference type="Proteomes" id="UP000282613">
    <property type="component" value="Unassembled WGS sequence"/>
</dbReference>
<protein>
    <submittedName>
        <fullName evidence="4">DUF4604 domain-containing protein</fullName>
    </submittedName>
</protein>
<dbReference type="WBParaSite" id="TASK_0000593601-mRNA-1">
    <property type="protein sequence ID" value="TASK_0000593601-mRNA-1"/>
    <property type="gene ID" value="TASK_0000593601"/>
</dbReference>
<dbReference type="OrthoDB" id="6288047at2759"/>
<feature type="compositionally biased region" description="Polar residues" evidence="1">
    <location>
        <begin position="109"/>
        <end position="126"/>
    </location>
</feature>
<evidence type="ECO:0000313" key="2">
    <source>
        <dbReference type="EMBL" id="VDK35869.1"/>
    </source>
</evidence>
<organism evidence="4">
    <name type="scientific">Taenia asiatica</name>
    <name type="common">Asian tapeworm</name>
    <dbReference type="NCBI Taxonomy" id="60517"/>
    <lineage>
        <taxon>Eukaryota</taxon>
        <taxon>Metazoa</taxon>
        <taxon>Spiralia</taxon>
        <taxon>Lophotrochozoa</taxon>
        <taxon>Platyhelminthes</taxon>
        <taxon>Cestoda</taxon>
        <taxon>Eucestoda</taxon>
        <taxon>Cyclophyllidea</taxon>
        <taxon>Taeniidae</taxon>
        <taxon>Taenia</taxon>
    </lineage>
</organism>
<name>A0A0R3W6U1_TAEAS</name>
<proteinExistence type="predicted"/>